<reference evidence="2 3" key="1">
    <citation type="journal article" date="2018" name="Nat. Ecol. Evol.">
        <title>Shark genomes provide insights into elasmobranch evolution and the origin of vertebrates.</title>
        <authorList>
            <person name="Hara Y"/>
            <person name="Yamaguchi K"/>
            <person name="Onimaru K"/>
            <person name="Kadota M"/>
            <person name="Koyanagi M"/>
            <person name="Keeley SD"/>
            <person name="Tatsumi K"/>
            <person name="Tanaka K"/>
            <person name="Motone F"/>
            <person name="Kageyama Y"/>
            <person name="Nozu R"/>
            <person name="Adachi N"/>
            <person name="Nishimura O"/>
            <person name="Nakagawa R"/>
            <person name="Tanegashima C"/>
            <person name="Kiyatake I"/>
            <person name="Matsumoto R"/>
            <person name="Murakumo K"/>
            <person name="Nishida K"/>
            <person name="Terakita A"/>
            <person name="Kuratani S"/>
            <person name="Sato K"/>
            <person name="Hyodo S Kuraku.S."/>
        </authorList>
    </citation>
    <scope>NUCLEOTIDE SEQUENCE [LARGE SCALE GENOMIC DNA]</scope>
</reference>
<organism evidence="2 3">
    <name type="scientific">Chiloscyllium punctatum</name>
    <name type="common">Brownbanded bambooshark</name>
    <name type="synonym">Hemiscyllium punctatum</name>
    <dbReference type="NCBI Taxonomy" id="137246"/>
    <lineage>
        <taxon>Eukaryota</taxon>
        <taxon>Metazoa</taxon>
        <taxon>Chordata</taxon>
        <taxon>Craniata</taxon>
        <taxon>Vertebrata</taxon>
        <taxon>Chondrichthyes</taxon>
        <taxon>Elasmobranchii</taxon>
        <taxon>Galeomorphii</taxon>
        <taxon>Galeoidea</taxon>
        <taxon>Orectolobiformes</taxon>
        <taxon>Hemiscylliidae</taxon>
        <taxon>Chiloscyllium</taxon>
    </lineage>
</organism>
<protein>
    <submittedName>
        <fullName evidence="2">Uncharacterized protein</fullName>
    </submittedName>
</protein>
<dbReference type="AlphaFoldDB" id="A0A401TND8"/>
<sequence>TLRCQSLNVQGVSVEEGVTAANDEPEDIYAVPEPRHGPTCSGLGPESRSHTPDISNPLSTSVPAEVLQMLGCWAGESQASAWSSAQTISLLLETRQLQRTDSGAREVGSETEERGDSPGSELPWTSDGEHSELGHPPSLPSV</sequence>
<feature type="compositionally biased region" description="Basic and acidic residues" evidence="1">
    <location>
        <begin position="96"/>
        <end position="116"/>
    </location>
</feature>
<feature type="non-terminal residue" evidence="2">
    <location>
        <position position="1"/>
    </location>
</feature>
<proteinExistence type="predicted"/>
<feature type="region of interest" description="Disordered" evidence="1">
    <location>
        <begin position="93"/>
        <end position="142"/>
    </location>
</feature>
<accession>A0A401TND8</accession>
<evidence type="ECO:0000313" key="3">
    <source>
        <dbReference type="Proteomes" id="UP000287033"/>
    </source>
</evidence>
<comment type="caution">
    <text evidence="2">The sequence shown here is derived from an EMBL/GenBank/DDBJ whole genome shotgun (WGS) entry which is preliminary data.</text>
</comment>
<dbReference type="EMBL" id="BEZZ01128398">
    <property type="protein sequence ID" value="GCC44155.1"/>
    <property type="molecule type" value="Genomic_DNA"/>
</dbReference>
<feature type="region of interest" description="Disordered" evidence="1">
    <location>
        <begin position="16"/>
        <end position="59"/>
    </location>
</feature>
<gene>
    <name evidence="2" type="ORF">chiPu_0028296</name>
</gene>
<keyword evidence="3" id="KW-1185">Reference proteome</keyword>
<evidence type="ECO:0000313" key="2">
    <source>
        <dbReference type="EMBL" id="GCC44155.1"/>
    </source>
</evidence>
<name>A0A401TND8_CHIPU</name>
<dbReference type="Proteomes" id="UP000287033">
    <property type="component" value="Unassembled WGS sequence"/>
</dbReference>
<evidence type="ECO:0000256" key="1">
    <source>
        <dbReference type="SAM" id="MobiDB-lite"/>
    </source>
</evidence>
<dbReference type="OrthoDB" id="5873004at2759"/>